<protein>
    <recommendedName>
        <fullName evidence="6">Major facilitator superfamily (MFS) profile domain-containing protein</fullName>
    </recommendedName>
</protein>
<feature type="transmembrane region" description="Helical" evidence="5">
    <location>
        <begin position="449"/>
        <end position="469"/>
    </location>
</feature>
<evidence type="ECO:0000256" key="5">
    <source>
        <dbReference type="SAM" id="Phobius"/>
    </source>
</evidence>
<feature type="transmembrane region" description="Helical" evidence="5">
    <location>
        <begin position="354"/>
        <end position="375"/>
    </location>
</feature>
<feature type="transmembrane region" description="Helical" evidence="5">
    <location>
        <begin position="381"/>
        <end position="405"/>
    </location>
</feature>
<dbReference type="GO" id="GO:0005886">
    <property type="term" value="C:plasma membrane"/>
    <property type="evidence" value="ECO:0007669"/>
    <property type="project" value="TreeGrafter"/>
</dbReference>
<dbReference type="Gene3D" id="1.20.1250.20">
    <property type="entry name" value="MFS general substrate transporter like domains"/>
    <property type="match status" value="1"/>
</dbReference>
<dbReference type="AlphaFoldDB" id="A0A9W9UWH4"/>
<organism evidence="7 8">
    <name type="scientific">Penicillium brevicompactum</name>
    <dbReference type="NCBI Taxonomy" id="5074"/>
    <lineage>
        <taxon>Eukaryota</taxon>
        <taxon>Fungi</taxon>
        <taxon>Dikarya</taxon>
        <taxon>Ascomycota</taxon>
        <taxon>Pezizomycotina</taxon>
        <taxon>Eurotiomycetes</taxon>
        <taxon>Eurotiomycetidae</taxon>
        <taxon>Eurotiales</taxon>
        <taxon>Aspergillaceae</taxon>
        <taxon>Penicillium</taxon>
    </lineage>
</organism>
<evidence type="ECO:0000256" key="4">
    <source>
        <dbReference type="ARBA" id="ARBA00023136"/>
    </source>
</evidence>
<feature type="transmembrane region" description="Helical" evidence="5">
    <location>
        <begin position="55"/>
        <end position="75"/>
    </location>
</feature>
<evidence type="ECO:0000256" key="2">
    <source>
        <dbReference type="ARBA" id="ARBA00022692"/>
    </source>
</evidence>
<evidence type="ECO:0000259" key="6">
    <source>
        <dbReference type="PROSITE" id="PS50850"/>
    </source>
</evidence>
<dbReference type="PANTHER" id="PTHR23502:SF160">
    <property type="entry name" value="MAJOR FACILITATOR SUPERFAMILY (MFS) PROFILE DOMAIN-CONTAINING PROTEIN-RELATED"/>
    <property type="match status" value="1"/>
</dbReference>
<evidence type="ECO:0000256" key="1">
    <source>
        <dbReference type="ARBA" id="ARBA00004141"/>
    </source>
</evidence>
<feature type="transmembrane region" description="Helical" evidence="5">
    <location>
        <begin position="311"/>
        <end position="333"/>
    </location>
</feature>
<feature type="domain" description="Major facilitator superfamily (MFS) profile" evidence="6">
    <location>
        <begin position="16"/>
        <end position="481"/>
    </location>
</feature>
<comment type="subcellular location">
    <subcellularLocation>
        <location evidence="1">Membrane</location>
        <topology evidence="1">Multi-pass membrane protein</topology>
    </subcellularLocation>
</comment>
<keyword evidence="3 5" id="KW-1133">Transmembrane helix</keyword>
<evidence type="ECO:0000256" key="3">
    <source>
        <dbReference type="ARBA" id="ARBA00022989"/>
    </source>
</evidence>
<dbReference type="PANTHER" id="PTHR23502">
    <property type="entry name" value="MAJOR FACILITATOR SUPERFAMILY"/>
    <property type="match status" value="1"/>
</dbReference>
<feature type="transmembrane region" description="Helical" evidence="5">
    <location>
        <begin position="417"/>
        <end position="437"/>
    </location>
</feature>
<name>A0A9W9UWH4_PENBR</name>
<keyword evidence="8" id="KW-1185">Reference proteome</keyword>
<dbReference type="Proteomes" id="UP001148299">
    <property type="component" value="Unassembled WGS sequence"/>
</dbReference>
<keyword evidence="4 5" id="KW-0472">Membrane</keyword>
<dbReference type="Gene3D" id="1.20.1720.10">
    <property type="entry name" value="Multidrug resistance protein D"/>
    <property type="match status" value="1"/>
</dbReference>
<proteinExistence type="predicted"/>
<dbReference type="SUPFAM" id="SSF103473">
    <property type="entry name" value="MFS general substrate transporter"/>
    <property type="match status" value="1"/>
</dbReference>
<keyword evidence="2 5" id="KW-0812">Transmembrane</keyword>
<dbReference type="InterPro" id="IPR011701">
    <property type="entry name" value="MFS"/>
</dbReference>
<dbReference type="InterPro" id="IPR020846">
    <property type="entry name" value="MFS_dom"/>
</dbReference>
<reference evidence="7" key="2">
    <citation type="journal article" date="2023" name="IMA Fungus">
        <title>Comparative genomic study of the Penicillium genus elucidates a diverse pangenome and 15 lateral gene transfer events.</title>
        <authorList>
            <person name="Petersen C."/>
            <person name="Sorensen T."/>
            <person name="Nielsen M.R."/>
            <person name="Sondergaard T.E."/>
            <person name="Sorensen J.L."/>
            <person name="Fitzpatrick D.A."/>
            <person name="Frisvad J.C."/>
            <person name="Nielsen K.L."/>
        </authorList>
    </citation>
    <scope>NUCLEOTIDE SEQUENCE</scope>
    <source>
        <strain evidence="7">IBT 35675</strain>
    </source>
</reference>
<feature type="transmembrane region" description="Helical" evidence="5">
    <location>
        <begin position="140"/>
        <end position="163"/>
    </location>
</feature>
<dbReference type="PROSITE" id="PS50850">
    <property type="entry name" value="MFS"/>
    <property type="match status" value="1"/>
</dbReference>
<accession>A0A9W9UWH4</accession>
<feature type="transmembrane region" description="Helical" evidence="5">
    <location>
        <begin position="12"/>
        <end position="35"/>
    </location>
</feature>
<feature type="transmembrane region" description="Helical" evidence="5">
    <location>
        <begin position="258"/>
        <end position="291"/>
    </location>
</feature>
<reference evidence="7" key="1">
    <citation type="submission" date="2022-12" db="EMBL/GenBank/DDBJ databases">
        <authorList>
            <person name="Petersen C."/>
        </authorList>
    </citation>
    <scope>NUCLEOTIDE SEQUENCE</scope>
    <source>
        <strain evidence="7">IBT 35675</strain>
    </source>
</reference>
<feature type="transmembrane region" description="Helical" evidence="5">
    <location>
        <begin position="82"/>
        <end position="99"/>
    </location>
</feature>
<evidence type="ECO:0000313" key="8">
    <source>
        <dbReference type="Proteomes" id="UP001148299"/>
    </source>
</evidence>
<dbReference type="Pfam" id="PF07690">
    <property type="entry name" value="MFS_1"/>
    <property type="match status" value="1"/>
</dbReference>
<sequence>MSIDPRLFPKRVTYSALLTVNVFVFMGNMYSSGIAVGFESLAADLHLPFATLSELITYSVLAMGLSNLIWMPLALIFGKRPIVLISMAMFLGGVIWSAVAKDYNSLLASRVFASFGYGSIESLGPSILADLFYERNYSSAMAIYAAFLSGGSQIGPVIAGYLIEAKGWRWFFILCAIIAAVNLITTVFLLPETLYEVEPEPEFVNDIEKDVHSHVETVTRSDTRTEGREKMDYHSYWKGLWSFEISKKAKEKGVIKYFAYLFILPFPLLLIPGVLIASAMYGVILGAVVIISTIAPDVFSPPPYLFSSADLGLFTFSSFIGIVIAAPIAGPLTDRLSRWLRTRNNGIHKPEHRLPALILPFLICPVGLIVFGYTVAHHQHYIRPAVGAAICAAGLTLVPSVMLSYVVDSYPRTSGEALVLVNASKNVVAFGLAKGSYSWMTMEGIEKMFYEFAGIEWAILFLALPLYIFGPYVRRRTQELF</sequence>
<dbReference type="GO" id="GO:0022857">
    <property type="term" value="F:transmembrane transporter activity"/>
    <property type="evidence" value="ECO:0007669"/>
    <property type="project" value="InterPro"/>
</dbReference>
<dbReference type="InterPro" id="IPR036259">
    <property type="entry name" value="MFS_trans_sf"/>
</dbReference>
<gene>
    <name evidence="7" type="ORF">N7541_004514</name>
</gene>
<evidence type="ECO:0000313" key="7">
    <source>
        <dbReference type="EMBL" id="KAJ5357356.1"/>
    </source>
</evidence>
<feature type="transmembrane region" description="Helical" evidence="5">
    <location>
        <begin position="169"/>
        <end position="190"/>
    </location>
</feature>
<comment type="caution">
    <text evidence="7">The sequence shown here is derived from an EMBL/GenBank/DDBJ whole genome shotgun (WGS) entry which is preliminary data.</text>
</comment>
<dbReference type="EMBL" id="JAPZBR010000003">
    <property type="protein sequence ID" value="KAJ5357356.1"/>
    <property type="molecule type" value="Genomic_DNA"/>
</dbReference>